<reference evidence="1" key="1">
    <citation type="journal article" date="2020" name="mSystems">
        <title>Genome- and Community-Level Interaction Insights into Carbon Utilization and Element Cycling Functions of Hydrothermarchaeota in Hydrothermal Sediment.</title>
        <authorList>
            <person name="Zhou Z."/>
            <person name="Liu Y."/>
            <person name="Xu W."/>
            <person name="Pan J."/>
            <person name="Luo Z.H."/>
            <person name="Li M."/>
        </authorList>
    </citation>
    <scope>NUCLEOTIDE SEQUENCE [LARGE SCALE GENOMIC DNA]</scope>
    <source>
        <strain evidence="1">HyVt-102</strain>
    </source>
</reference>
<dbReference type="Proteomes" id="UP000885847">
    <property type="component" value="Unassembled WGS sequence"/>
</dbReference>
<sequence>MKECNMKMNLSHCNCSYEPCPRKGICCECIQYHRSMGELPACFFPDDVERTYDRSIRKFVEIYGKR</sequence>
<dbReference type="AlphaFoldDB" id="A0A7C0ZCK3"/>
<comment type="caution">
    <text evidence="1">The sequence shown here is derived from an EMBL/GenBank/DDBJ whole genome shotgun (WGS) entry which is preliminary data.</text>
</comment>
<dbReference type="EMBL" id="DQWE01000076">
    <property type="protein sequence ID" value="HDI82499.1"/>
    <property type="molecule type" value="Genomic_DNA"/>
</dbReference>
<evidence type="ECO:0008006" key="2">
    <source>
        <dbReference type="Google" id="ProtNLM"/>
    </source>
</evidence>
<dbReference type="Pfam" id="PF20095">
    <property type="entry name" value="DUF6485"/>
    <property type="match status" value="1"/>
</dbReference>
<accession>A0A7C0ZCK3</accession>
<evidence type="ECO:0000313" key="1">
    <source>
        <dbReference type="EMBL" id="HDI82499.1"/>
    </source>
</evidence>
<proteinExistence type="predicted"/>
<organism evidence="1">
    <name type="scientific">candidate division WOR-3 bacterium</name>
    <dbReference type="NCBI Taxonomy" id="2052148"/>
    <lineage>
        <taxon>Bacteria</taxon>
        <taxon>Bacteria division WOR-3</taxon>
    </lineage>
</organism>
<gene>
    <name evidence="1" type="ORF">ENF18_01750</name>
</gene>
<name>A0A7C0ZCK3_UNCW3</name>
<protein>
    <recommendedName>
        <fullName evidence="2">Cytosolic protein</fullName>
    </recommendedName>
</protein>